<comment type="caution">
    <text evidence="8">The sequence shown here is derived from an EMBL/GenBank/DDBJ whole genome shotgun (WGS) entry which is preliminary data.</text>
</comment>
<evidence type="ECO:0000256" key="5">
    <source>
        <dbReference type="ARBA" id="ARBA00023163"/>
    </source>
</evidence>
<dbReference type="SUPFAM" id="SSF88946">
    <property type="entry name" value="Sigma2 domain of RNA polymerase sigma factors"/>
    <property type="match status" value="1"/>
</dbReference>
<evidence type="ECO:0000256" key="4">
    <source>
        <dbReference type="ARBA" id="ARBA00023125"/>
    </source>
</evidence>
<dbReference type="EMBL" id="QDKL01000002">
    <property type="protein sequence ID" value="RZF21565.1"/>
    <property type="molecule type" value="Genomic_DNA"/>
</dbReference>
<name>A0ABY0IF43_9BACT</name>
<reference evidence="9" key="1">
    <citation type="journal article" date="2019" name="Int. J. Syst. Evol. Microbiol.">
        <title>Halobacteriovorax valvorus sp. nov., a novel prokaryotic predator isolated from coastal seawater of China.</title>
        <authorList>
            <person name="Chen M.-X."/>
        </authorList>
    </citation>
    <scope>NUCLEOTIDE SEQUENCE [LARGE SCALE GENOMIC DNA]</scope>
    <source>
        <strain evidence="9">BL9</strain>
    </source>
</reference>
<evidence type="ECO:0000256" key="1">
    <source>
        <dbReference type="ARBA" id="ARBA00010641"/>
    </source>
</evidence>
<dbReference type="InterPro" id="IPR036388">
    <property type="entry name" value="WH-like_DNA-bd_sf"/>
</dbReference>
<evidence type="ECO:0000313" key="9">
    <source>
        <dbReference type="Proteomes" id="UP000443582"/>
    </source>
</evidence>
<protein>
    <submittedName>
        <fullName evidence="8">Sigma-70 family RNA polymerase sigma factor</fullName>
    </submittedName>
</protein>
<organism evidence="8 9">
    <name type="scientific">Halobacteriovorax vibrionivorans</name>
    <dbReference type="NCBI Taxonomy" id="2152716"/>
    <lineage>
        <taxon>Bacteria</taxon>
        <taxon>Pseudomonadati</taxon>
        <taxon>Bdellovibrionota</taxon>
        <taxon>Bacteriovoracia</taxon>
        <taxon>Bacteriovoracales</taxon>
        <taxon>Halobacteriovoraceae</taxon>
        <taxon>Halobacteriovorax</taxon>
    </lineage>
</organism>
<evidence type="ECO:0000256" key="2">
    <source>
        <dbReference type="ARBA" id="ARBA00023015"/>
    </source>
</evidence>
<dbReference type="SUPFAM" id="SSF88659">
    <property type="entry name" value="Sigma3 and sigma4 domains of RNA polymerase sigma factors"/>
    <property type="match status" value="1"/>
</dbReference>
<accession>A0ABY0IF43</accession>
<dbReference type="Pfam" id="PF04545">
    <property type="entry name" value="Sigma70_r4"/>
    <property type="match status" value="1"/>
</dbReference>
<keyword evidence="3" id="KW-0731">Sigma factor</keyword>
<sequence length="219" mass="25705">MNNMRVINMQDQVLANLGLRCDRLIPIIRRHHKVQLGLTELENLIREIAQEKSRHAFKKLFDFYYPKAMNYLLKAGLSKEVCAELSQEAMLKVWKKSSSYSPELANVNTWLFTIIRNTKYDYLRKQSRDPLAIISADDVFDENIHTLDSTHEIEEIYQRAQTQEMITKLSQDQQDVLYGIYREGLTQSEFAHMRDIPLGTVKSRVRLAIKNLKLLMEEK</sequence>
<evidence type="ECO:0000313" key="8">
    <source>
        <dbReference type="EMBL" id="RZF21565.1"/>
    </source>
</evidence>
<keyword evidence="4" id="KW-0238">DNA-binding</keyword>
<dbReference type="InterPro" id="IPR013325">
    <property type="entry name" value="RNA_pol_sigma_r2"/>
</dbReference>
<evidence type="ECO:0000259" key="6">
    <source>
        <dbReference type="Pfam" id="PF04542"/>
    </source>
</evidence>
<keyword evidence="9" id="KW-1185">Reference proteome</keyword>
<keyword evidence="2" id="KW-0805">Transcription regulation</keyword>
<dbReference type="Pfam" id="PF04542">
    <property type="entry name" value="Sigma70_r2"/>
    <property type="match status" value="1"/>
</dbReference>
<dbReference type="InterPro" id="IPR039425">
    <property type="entry name" value="RNA_pol_sigma-70-like"/>
</dbReference>
<feature type="domain" description="RNA polymerase sigma-70 region 4" evidence="7">
    <location>
        <begin position="167"/>
        <end position="213"/>
    </location>
</feature>
<dbReference type="InterPro" id="IPR013324">
    <property type="entry name" value="RNA_pol_sigma_r3/r4-like"/>
</dbReference>
<dbReference type="Gene3D" id="1.10.1740.10">
    <property type="match status" value="1"/>
</dbReference>
<dbReference type="CDD" id="cd06171">
    <property type="entry name" value="Sigma70_r4"/>
    <property type="match status" value="1"/>
</dbReference>
<dbReference type="NCBIfam" id="TIGR02937">
    <property type="entry name" value="sigma70-ECF"/>
    <property type="match status" value="1"/>
</dbReference>
<dbReference type="InterPro" id="IPR007627">
    <property type="entry name" value="RNA_pol_sigma70_r2"/>
</dbReference>
<proteinExistence type="inferred from homology"/>
<keyword evidence="5" id="KW-0804">Transcription</keyword>
<dbReference type="Gene3D" id="1.10.10.10">
    <property type="entry name" value="Winged helix-like DNA-binding domain superfamily/Winged helix DNA-binding domain"/>
    <property type="match status" value="1"/>
</dbReference>
<feature type="domain" description="RNA polymerase sigma-70 region 2" evidence="6">
    <location>
        <begin position="62"/>
        <end position="128"/>
    </location>
</feature>
<dbReference type="PANTHER" id="PTHR43133:SF62">
    <property type="entry name" value="RNA POLYMERASE SIGMA FACTOR SIGZ"/>
    <property type="match status" value="1"/>
</dbReference>
<gene>
    <name evidence="8" type="ORF">DAY19_07710</name>
</gene>
<dbReference type="InterPro" id="IPR014284">
    <property type="entry name" value="RNA_pol_sigma-70_dom"/>
</dbReference>
<dbReference type="InterPro" id="IPR007630">
    <property type="entry name" value="RNA_pol_sigma70_r4"/>
</dbReference>
<evidence type="ECO:0000256" key="3">
    <source>
        <dbReference type="ARBA" id="ARBA00023082"/>
    </source>
</evidence>
<dbReference type="Proteomes" id="UP000443582">
    <property type="component" value="Unassembled WGS sequence"/>
</dbReference>
<comment type="similarity">
    <text evidence="1">Belongs to the sigma-70 factor family. ECF subfamily.</text>
</comment>
<dbReference type="PANTHER" id="PTHR43133">
    <property type="entry name" value="RNA POLYMERASE ECF-TYPE SIGMA FACTO"/>
    <property type="match status" value="1"/>
</dbReference>
<evidence type="ECO:0000259" key="7">
    <source>
        <dbReference type="Pfam" id="PF04545"/>
    </source>
</evidence>